<accession>A0A2P4QI21</accession>
<protein>
    <recommendedName>
        <fullName evidence="1">Protein kinase domain-containing protein</fullName>
    </recommendedName>
</protein>
<dbReference type="GO" id="GO:0004672">
    <property type="term" value="F:protein kinase activity"/>
    <property type="evidence" value="ECO:0007669"/>
    <property type="project" value="InterPro"/>
</dbReference>
<dbReference type="EMBL" id="AUPC02000042">
    <property type="protein sequence ID" value="POG77293.1"/>
    <property type="molecule type" value="Genomic_DNA"/>
</dbReference>
<reference evidence="2 3" key="2">
    <citation type="journal article" date="2018" name="New Phytol.">
        <title>High intraspecific genome diversity in the model arbuscular mycorrhizal symbiont Rhizophagus irregularis.</title>
        <authorList>
            <person name="Chen E.C.H."/>
            <person name="Morin E."/>
            <person name="Beaudet D."/>
            <person name="Noel J."/>
            <person name="Yildirir G."/>
            <person name="Ndikumana S."/>
            <person name="Charron P."/>
            <person name="St-Onge C."/>
            <person name="Giorgi J."/>
            <person name="Kruger M."/>
            <person name="Marton T."/>
            <person name="Ropars J."/>
            <person name="Grigoriev I.V."/>
            <person name="Hainaut M."/>
            <person name="Henrissat B."/>
            <person name="Roux C."/>
            <person name="Martin F."/>
            <person name="Corradi N."/>
        </authorList>
    </citation>
    <scope>NUCLEOTIDE SEQUENCE [LARGE SCALE GENOMIC DNA]</scope>
    <source>
        <strain evidence="2 3">DAOM 197198</strain>
    </source>
</reference>
<dbReference type="Proteomes" id="UP000018888">
    <property type="component" value="Unassembled WGS sequence"/>
</dbReference>
<dbReference type="GO" id="GO:0005524">
    <property type="term" value="F:ATP binding"/>
    <property type="evidence" value="ECO:0007669"/>
    <property type="project" value="InterPro"/>
</dbReference>
<comment type="caution">
    <text evidence="2">The sequence shown here is derived from an EMBL/GenBank/DDBJ whole genome shotgun (WGS) entry which is preliminary data.</text>
</comment>
<dbReference type="Pfam" id="PF07714">
    <property type="entry name" value="PK_Tyr_Ser-Thr"/>
    <property type="match status" value="1"/>
</dbReference>
<organism evidence="2 3">
    <name type="scientific">Rhizophagus irregularis (strain DAOM 181602 / DAOM 197198 / MUCL 43194)</name>
    <name type="common">Arbuscular mycorrhizal fungus</name>
    <name type="synonym">Glomus intraradices</name>
    <dbReference type="NCBI Taxonomy" id="747089"/>
    <lineage>
        <taxon>Eukaryota</taxon>
        <taxon>Fungi</taxon>
        <taxon>Fungi incertae sedis</taxon>
        <taxon>Mucoromycota</taxon>
        <taxon>Glomeromycotina</taxon>
        <taxon>Glomeromycetes</taxon>
        <taxon>Glomerales</taxon>
        <taxon>Glomeraceae</taxon>
        <taxon>Rhizophagus</taxon>
    </lineage>
</organism>
<keyword evidence="3" id="KW-1185">Reference proteome</keyword>
<proteinExistence type="predicted"/>
<evidence type="ECO:0000259" key="1">
    <source>
        <dbReference type="PROSITE" id="PS50011"/>
    </source>
</evidence>
<reference evidence="2 3" key="1">
    <citation type="journal article" date="2013" name="Proc. Natl. Acad. Sci. U.S.A.">
        <title>Genome of an arbuscular mycorrhizal fungus provides insight into the oldest plant symbiosis.</title>
        <authorList>
            <person name="Tisserant E."/>
            <person name="Malbreil M."/>
            <person name="Kuo A."/>
            <person name="Kohler A."/>
            <person name="Symeonidi A."/>
            <person name="Balestrini R."/>
            <person name="Charron P."/>
            <person name="Duensing N."/>
            <person name="Frei Dit Frey N."/>
            <person name="Gianinazzi-Pearson V."/>
            <person name="Gilbert L.B."/>
            <person name="Handa Y."/>
            <person name="Herr J.R."/>
            <person name="Hijri M."/>
            <person name="Koul R."/>
            <person name="Kawaguchi M."/>
            <person name="Krajinski F."/>
            <person name="Lammers P.J."/>
            <person name="Masclaux F.G."/>
            <person name="Murat C."/>
            <person name="Morin E."/>
            <person name="Ndikumana S."/>
            <person name="Pagni M."/>
            <person name="Petitpierre D."/>
            <person name="Requena N."/>
            <person name="Rosikiewicz P."/>
            <person name="Riley R."/>
            <person name="Saito K."/>
            <person name="San Clemente H."/>
            <person name="Shapiro H."/>
            <person name="van Tuinen D."/>
            <person name="Becard G."/>
            <person name="Bonfante P."/>
            <person name="Paszkowski U."/>
            <person name="Shachar-Hill Y.Y."/>
            <person name="Tuskan G.A."/>
            <person name="Young P.W."/>
            <person name="Sanders I.R."/>
            <person name="Henrissat B."/>
            <person name="Rensing S.A."/>
            <person name="Grigoriev I.V."/>
            <person name="Corradi N."/>
            <person name="Roux C."/>
            <person name="Martin F."/>
        </authorList>
    </citation>
    <scope>NUCLEOTIDE SEQUENCE [LARGE SCALE GENOMIC DNA]</scope>
    <source>
        <strain evidence="2 3">DAOM 197198</strain>
    </source>
</reference>
<sequence length="227" mass="26839">MCNICNSELTFTSDCQKYCENCFIFYVGCRYCLTTNILFGPTDQSQCKKCKRISSINSDFDGFLFNNNLITCDSLDYLKSVEFENIVKNINKYFVPDNILRSIFKEKKQAKQNDKWIPYRYSQFKDIKEMTKGGYGIIYTATWSKKNNKNEIVILKRFENSKNNGKYFLNELKSYYHCFKDEKGHIIETYGFTKDPELEDYIIVMEYASGGDLHKHLQKGFVRITWE</sequence>
<dbReference type="VEuPathDB" id="FungiDB:RhiirFUN_013040"/>
<dbReference type="PROSITE" id="PS50011">
    <property type="entry name" value="PROTEIN_KINASE_DOM"/>
    <property type="match status" value="1"/>
</dbReference>
<dbReference type="InterPro" id="IPR000719">
    <property type="entry name" value="Prot_kinase_dom"/>
</dbReference>
<dbReference type="Gene3D" id="1.10.510.10">
    <property type="entry name" value="Transferase(Phosphotransferase) domain 1"/>
    <property type="match status" value="1"/>
</dbReference>
<dbReference type="AlphaFoldDB" id="A0A2P4QI21"/>
<dbReference type="InterPro" id="IPR011009">
    <property type="entry name" value="Kinase-like_dom_sf"/>
</dbReference>
<gene>
    <name evidence="2" type="ORF">GLOIN_2v1871552</name>
</gene>
<evidence type="ECO:0000313" key="2">
    <source>
        <dbReference type="EMBL" id="POG77293.1"/>
    </source>
</evidence>
<name>A0A2P4QI21_RHIID</name>
<evidence type="ECO:0000313" key="3">
    <source>
        <dbReference type="Proteomes" id="UP000018888"/>
    </source>
</evidence>
<feature type="domain" description="Protein kinase" evidence="1">
    <location>
        <begin position="124"/>
        <end position="227"/>
    </location>
</feature>
<dbReference type="InterPro" id="IPR001245">
    <property type="entry name" value="Ser-Thr/Tyr_kinase_cat_dom"/>
</dbReference>
<dbReference type="SUPFAM" id="SSF56112">
    <property type="entry name" value="Protein kinase-like (PK-like)"/>
    <property type="match status" value="1"/>
</dbReference>